<evidence type="ECO:0000256" key="2">
    <source>
        <dbReference type="ARBA" id="ARBA00022448"/>
    </source>
</evidence>
<geneLocation type="chloroplast" evidence="9"/>
<keyword evidence="6 7" id="KW-0472">Membrane</keyword>
<evidence type="ECO:0000256" key="4">
    <source>
        <dbReference type="ARBA" id="ARBA00022982"/>
    </source>
</evidence>
<comment type="function">
    <text evidence="7">Component of the cytochrome b6-f complex, which mediates electron transfer between photosystem II (PSII) and photosystem I (PSI), cyclic electron flow around PSI, and state transitions.</text>
</comment>
<comment type="subcellular location">
    <subcellularLocation>
        <location evidence="1">Membrane</location>
        <topology evidence="1">Single-pass membrane protein</topology>
    </subcellularLocation>
    <subcellularLocation>
        <location evidence="7">Plastid</location>
        <location evidence="7">Chloroplast thylakoid membrane</location>
        <topology evidence="7">Single-pass membrane protein</topology>
    </subcellularLocation>
</comment>
<evidence type="ECO:0000256" key="8">
    <source>
        <dbReference type="SAM" id="Phobius"/>
    </source>
</evidence>
<sequence length="32" mass="3426">MVNEIVQTGIISSTLILLGLILGFVLLKIQGE</sequence>
<keyword evidence="2 7" id="KW-0813">Transport</keyword>
<protein>
    <recommendedName>
        <fullName evidence="7">Cytochrome b6-f complex subunit 7</fullName>
    </recommendedName>
    <alternativeName>
        <fullName evidence="7">Cytochrome b6-f complex subunit PetM</fullName>
    </alternativeName>
    <alternativeName>
        <fullName evidence="7">Cytochrome b6-f complex subunit VII</fullName>
    </alternativeName>
</protein>
<dbReference type="HAMAP" id="MF_00396">
    <property type="entry name" value="Cytb6_f_PetM"/>
    <property type="match status" value="1"/>
</dbReference>
<reference evidence="9" key="1">
    <citation type="submission" date="2020-02" db="EMBL/GenBank/DDBJ databases">
        <authorList>
            <person name="Hughey J.R."/>
        </authorList>
    </citation>
    <scope>NUCLEOTIDE SEQUENCE</scope>
</reference>
<accession>A0A7M3VH64</accession>
<dbReference type="InterPro" id="IPR012595">
    <property type="entry name" value="PetM_cyt_b6/f_cplx_su7"/>
</dbReference>
<keyword evidence="5 7" id="KW-1133">Transmembrane helix</keyword>
<dbReference type="Pfam" id="PF08041">
    <property type="entry name" value="PetM"/>
    <property type="match status" value="1"/>
</dbReference>
<keyword evidence="9" id="KW-0934">Plastid</keyword>
<organism evidence="9">
    <name type="scientific">Sarcopeltis skottsbergii</name>
    <name type="common">Red alga</name>
    <name type="synonym">Gigartina skottsbergii</name>
    <dbReference type="NCBI Taxonomy" id="2765380"/>
    <lineage>
        <taxon>Eukaryota</taxon>
        <taxon>Rhodophyta</taxon>
        <taxon>Florideophyceae</taxon>
        <taxon>Rhodymeniophycidae</taxon>
        <taxon>Gigartinales</taxon>
        <taxon>Gigartinaceae</taxon>
        <taxon>Sarcopeltis</taxon>
    </lineage>
</organism>
<keyword evidence="9" id="KW-0150">Chloroplast</keyword>
<comment type="similarity">
    <text evidence="7">Belongs to the PetM family.</text>
</comment>
<keyword evidence="7" id="KW-0602">Photosynthesis</keyword>
<evidence type="ECO:0000256" key="5">
    <source>
        <dbReference type="ARBA" id="ARBA00022989"/>
    </source>
</evidence>
<keyword evidence="4 7" id="KW-0249">Electron transport</keyword>
<evidence type="ECO:0000256" key="7">
    <source>
        <dbReference type="HAMAP-Rule" id="MF_00396"/>
    </source>
</evidence>
<keyword evidence="3 7" id="KW-0812">Transmembrane</keyword>
<feature type="transmembrane region" description="Helical" evidence="8">
    <location>
        <begin position="6"/>
        <end position="27"/>
    </location>
</feature>
<keyword evidence="7" id="KW-0793">Thylakoid</keyword>
<evidence type="ECO:0000256" key="6">
    <source>
        <dbReference type="ARBA" id="ARBA00023136"/>
    </source>
</evidence>
<name>A0A7M3VH64_SARSK</name>
<dbReference type="GO" id="GO:0015979">
    <property type="term" value="P:photosynthesis"/>
    <property type="evidence" value="ECO:0007669"/>
    <property type="project" value="UniProtKB-KW"/>
</dbReference>
<gene>
    <name evidence="7 9" type="primary">petM</name>
</gene>
<dbReference type="GO" id="GO:0009535">
    <property type="term" value="C:chloroplast thylakoid membrane"/>
    <property type="evidence" value="ECO:0007669"/>
    <property type="project" value="UniProtKB-SubCell"/>
</dbReference>
<evidence type="ECO:0000256" key="1">
    <source>
        <dbReference type="ARBA" id="ARBA00004167"/>
    </source>
</evidence>
<dbReference type="AlphaFoldDB" id="A0A7M3VH64"/>
<comment type="subunit">
    <text evidence="7">The 4 large subunits of the cytochrome b6-f complex are cytochrome b6, subunit IV (17 kDa polypeptide, PetD), cytochrome f and the Rieske protein, while the 4 small subunits are PetG, PetL, PetM and PetN. The complex functions as a dimer.</text>
</comment>
<reference evidence="9" key="2">
    <citation type="submission" date="2021-04" db="EMBL/GenBank/DDBJ databases">
        <title>Sarcopeltis skottsbergii and Sarcopeltis antarctica (Gigartinaceae, Rhodophyta), a new genus and new species from Antarctica.</title>
        <authorList>
            <person name="Leister G."/>
            <person name="Gabrielson P."/>
            <person name="Hommersand M."/>
        </authorList>
    </citation>
    <scope>NUCLEOTIDE SEQUENCE</scope>
</reference>
<evidence type="ECO:0000256" key="3">
    <source>
        <dbReference type="ARBA" id="ARBA00022692"/>
    </source>
</evidence>
<evidence type="ECO:0000313" key="9">
    <source>
        <dbReference type="EMBL" id="QOS04593.1"/>
    </source>
</evidence>
<dbReference type="GO" id="GO:0009055">
    <property type="term" value="F:electron transfer activity"/>
    <property type="evidence" value="ECO:0007669"/>
    <property type="project" value="UniProtKB-UniRule"/>
</dbReference>
<dbReference type="GO" id="GO:0009512">
    <property type="term" value="C:cytochrome b6f complex"/>
    <property type="evidence" value="ECO:0007669"/>
    <property type="project" value="InterPro"/>
</dbReference>
<dbReference type="SUPFAM" id="SSF103441">
    <property type="entry name" value="PetM subunit of the cytochrome b6f complex"/>
    <property type="match status" value="1"/>
</dbReference>
<dbReference type="EMBL" id="MT032182">
    <property type="protein sequence ID" value="QOS04593.1"/>
    <property type="molecule type" value="Genomic_DNA"/>
</dbReference>
<proteinExistence type="inferred from homology"/>